<keyword evidence="2" id="KW-1133">Transmembrane helix</keyword>
<sequence length="257" mass="28213">MLVQRAEGSLSPVGSPLPLSANIEASRPEIGGSFDGFIALVVGLAAIFLLSCIGIFILLRNHEPTSHERQLRRARARQRDFSTDLSIGRPGIRERLARLFGRRSGWIKASGEDGDEWNASDNPISNAASELREREHNRGEYPASLALRPSSVIAPSASTDSVEVELRAPSSYTPPTPSFRPDLDTESRDTSPDQVESPVSLRQSPPAIGSREEDQEDDSRRDDRKFSVQSASSGGLISYKSMRKFDNGTKFKEGLNF</sequence>
<feature type="compositionally biased region" description="Basic and acidic residues" evidence="1">
    <location>
        <begin position="181"/>
        <end position="191"/>
    </location>
</feature>
<reference evidence="3 4" key="1">
    <citation type="journal article" date="2018" name="Biotechnol. Biofuels">
        <title>Integrative visual omics of the white-rot fungus Polyporus brumalis exposes the biotechnological potential of its oxidative enzymes for delignifying raw plant biomass.</title>
        <authorList>
            <person name="Miyauchi S."/>
            <person name="Rancon A."/>
            <person name="Drula E."/>
            <person name="Hage H."/>
            <person name="Chaduli D."/>
            <person name="Favel A."/>
            <person name="Grisel S."/>
            <person name="Henrissat B."/>
            <person name="Herpoel-Gimbert I."/>
            <person name="Ruiz-Duenas F.J."/>
            <person name="Chevret D."/>
            <person name="Hainaut M."/>
            <person name="Lin J."/>
            <person name="Wang M."/>
            <person name="Pangilinan J."/>
            <person name="Lipzen A."/>
            <person name="Lesage-Meessen L."/>
            <person name="Navarro D."/>
            <person name="Riley R."/>
            <person name="Grigoriev I.V."/>
            <person name="Zhou S."/>
            <person name="Raouche S."/>
            <person name="Rosso M.N."/>
        </authorList>
    </citation>
    <scope>NUCLEOTIDE SEQUENCE [LARGE SCALE GENOMIC DNA]</scope>
    <source>
        <strain evidence="3 4">BRFM 1820</strain>
    </source>
</reference>
<protein>
    <submittedName>
        <fullName evidence="3">Uncharacterized protein</fullName>
    </submittedName>
</protein>
<evidence type="ECO:0000313" key="4">
    <source>
        <dbReference type="Proteomes" id="UP000256964"/>
    </source>
</evidence>
<evidence type="ECO:0000256" key="1">
    <source>
        <dbReference type="SAM" id="MobiDB-lite"/>
    </source>
</evidence>
<dbReference type="AlphaFoldDB" id="A0A371DK39"/>
<gene>
    <name evidence="3" type="ORF">OH76DRAFT_133601</name>
</gene>
<feature type="transmembrane region" description="Helical" evidence="2">
    <location>
        <begin position="37"/>
        <end position="59"/>
    </location>
</feature>
<keyword evidence="2" id="KW-0812">Transmembrane</keyword>
<proteinExistence type="predicted"/>
<evidence type="ECO:0000313" key="3">
    <source>
        <dbReference type="EMBL" id="RDX52900.1"/>
    </source>
</evidence>
<organism evidence="3 4">
    <name type="scientific">Lentinus brumalis</name>
    <dbReference type="NCBI Taxonomy" id="2498619"/>
    <lineage>
        <taxon>Eukaryota</taxon>
        <taxon>Fungi</taxon>
        <taxon>Dikarya</taxon>
        <taxon>Basidiomycota</taxon>
        <taxon>Agaricomycotina</taxon>
        <taxon>Agaricomycetes</taxon>
        <taxon>Polyporales</taxon>
        <taxon>Polyporaceae</taxon>
        <taxon>Lentinus</taxon>
    </lineage>
</organism>
<dbReference type="Proteomes" id="UP000256964">
    <property type="component" value="Unassembled WGS sequence"/>
</dbReference>
<evidence type="ECO:0000256" key="2">
    <source>
        <dbReference type="SAM" id="Phobius"/>
    </source>
</evidence>
<keyword evidence="4" id="KW-1185">Reference proteome</keyword>
<name>A0A371DK39_9APHY</name>
<feature type="region of interest" description="Disordered" evidence="1">
    <location>
        <begin position="156"/>
        <end position="243"/>
    </location>
</feature>
<dbReference type="OrthoDB" id="3265603at2759"/>
<accession>A0A371DK39</accession>
<keyword evidence="2" id="KW-0472">Membrane</keyword>
<dbReference type="EMBL" id="KZ857389">
    <property type="protein sequence ID" value="RDX52900.1"/>
    <property type="molecule type" value="Genomic_DNA"/>
</dbReference>